<organism evidence="2 3">
    <name type="scientific">Brevundimonas lenta</name>
    <dbReference type="NCBI Taxonomy" id="424796"/>
    <lineage>
        <taxon>Bacteria</taxon>
        <taxon>Pseudomonadati</taxon>
        <taxon>Pseudomonadota</taxon>
        <taxon>Alphaproteobacteria</taxon>
        <taxon>Caulobacterales</taxon>
        <taxon>Caulobacteraceae</taxon>
        <taxon>Brevundimonas</taxon>
    </lineage>
</organism>
<keyword evidence="1" id="KW-0732">Signal</keyword>
<protein>
    <submittedName>
        <fullName evidence="2">Flp pilus assembly protein TadD</fullName>
    </submittedName>
</protein>
<accession>A0A7W6NRA5</accession>
<gene>
    <name evidence="2" type="ORF">GGR12_002935</name>
</gene>
<dbReference type="Gene3D" id="1.25.40.10">
    <property type="entry name" value="Tetratricopeptide repeat domain"/>
    <property type="match status" value="1"/>
</dbReference>
<dbReference type="SUPFAM" id="SSF48452">
    <property type="entry name" value="TPR-like"/>
    <property type="match status" value="1"/>
</dbReference>
<proteinExistence type="predicted"/>
<feature type="signal peptide" evidence="1">
    <location>
        <begin position="1"/>
        <end position="24"/>
    </location>
</feature>
<evidence type="ECO:0000313" key="2">
    <source>
        <dbReference type="EMBL" id="MBB4084047.1"/>
    </source>
</evidence>
<dbReference type="Proteomes" id="UP000529946">
    <property type="component" value="Unassembled WGS sequence"/>
</dbReference>
<comment type="caution">
    <text evidence="2">The sequence shown here is derived from an EMBL/GenBank/DDBJ whole genome shotgun (WGS) entry which is preliminary data.</text>
</comment>
<dbReference type="RefSeq" id="WP_183205168.1">
    <property type="nucleotide sequence ID" value="NZ_BAAAER010000003.1"/>
</dbReference>
<keyword evidence="3" id="KW-1185">Reference proteome</keyword>
<dbReference type="AlphaFoldDB" id="A0A7W6NRA5"/>
<dbReference type="EMBL" id="JACIDM010000003">
    <property type="protein sequence ID" value="MBB4084047.1"/>
    <property type="molecule type" value="Genomic_DNA"/>
</dbReference>
<evidence type="ECO:0000256" key="1">
    <source>
        <dbReference type="SAM" id="SignalP"/>
    </source>
</evidence>
<name>A0A7W6NRA5_9CAUL</name>
<dbReference type="InterPro" id="IPR011990">
    <property type="entry name" value="TPR-like_helical_dom_sf"/>
</dbReference>
<reference evidence="2 3" key="1">
    <citation type="submission" date="2020-08" db="EMBL/GenBank/DDBJ databases">
        <title>Genomic Encyclopedia of Type Strains, Phase IV (KMG-IV): sequencing the most valuable type-strain genomes for metagenomic binning, comparative biology and taxonomic classification.</title>
        <authorList>
            <person name="Goeker M."/>
        </authorList>
    </citation>
    <scope>NUCLEOTIDE SEQUENCE [LARGE SCALE GENOMIC DNA]</scope>
    <source>
        <strain evidence="2 3">DSM 23960</strain>
    </source>
</reference>
<evidence type="ECO:0000313" key="3">
    <source>
        <dbReference type="Proteomes" id="UP000529946"/>
    </source>
</evidence>
<feature type="chain" id="PRO_5030711516" evidence="1">
    <location>
        <begin position="25"/>
        <end position="506"/>
    </location>
</feature>
<sequence>MKALQLLVACVAMLVLSAAGSASAADWHRAETPRFIVYSNGDPTSLREAALELELYDSALRFMHGLDVNAAPARKLSIYLVRDTAGLRQVSPDAPEMMRGFYRASNDEIFAIAIRERRNMRTLLHEYAHHFMLANFASGYPSWLVEGYAEYFGTADIDAHQITIGLPDPDRQSWLSYADWLPLRSVLEGRPSDFNTNIQVTQFYGQSWMLTHWFMSDAARLRQLVAYAQNLQAGMDPVEAIEDATGMSVADLERTLKAYAGQRVALKRFSADQFARPNVEITTLSPGAGDLLLASLRLNNPLGEEGGAQALGLIRAKAARYPGDPFVETVLARAEIDYGDPQTAEAVLQRRLAANADDIDALMLLARIRLKAMETAGDNELAMGREARNFLARAYQLDPNRYQILYQLGQVRQLSSNYPTDNDMASILTAYDLAPQVGSIRFAAARAHLMRREYDEGITLLEPLANDPHSDGTAAAAKAMIARAVSMRDGTTTTDVIEVVVEAPAE</sequence>